<reference evidence="4 5" key="1">
    <citation type="journal article" date="2018" name="Nat. Ecol. Evol.">
        <title>Pezizomycetes genomes reveal the molecular basis of ectomycorrhizal truffle lifestyle.</title>
        <authorList>
            <person name="Murat C."/>
            <person name="Payen T."/>
            <person name="Noel B."/>
            <person name="Kuo A."/>
            <person name="Morin E."/>
            <person name="Chen J."/>
            <person name="Kohler A."/>
            <person name="Krizsan K."/>
            <person name="Balestrini R."/>
            <person name="Da Silva C."/>
            <person name="Montanini B."/>
            <person name="Hainaut M."/>
            <person name="Levati E."/>
            <person name="Barry K.W."/>
            <person name="Belfiori B."/>
            <person name="Cichocki N."/>
            <person name="Clum A."/>
            <person name="Dockter R.B."/>
            <person name="Fauchery L."/>
            <person name="Guy J."/>
            <person name="Iotti M."/>
            <person name="Le Tacon F."/>
            <person name="Lindquist E.A."/>
            <person name="Lipzen A."/>
            <person name="Malagnac F."/>
            <person name="Mello A."/>
            <person name="Molinier V."/>
            <person name="Miyauchi S."/>
            <person name="Poulain J."/>
            <person name="Riccioni C."/>
            <person name="Rubini A."/>
            <person name="Sitrit Y."/>
            <person name="Splivallo R."/>
            <person name="Traeger S."/>
            <person name="Wang M."/>
            <person name="Zifcakova L."/>
            <person name="Wipf D."/>
            <person name="Zambonelli A."/>
            <person name="Paolocci F."/>
            <person name="Nowrousian M."/>
            <person name="Ottonello S."/>
            <person name="Baldrian P."/>
            <person name="Spatafora J.W."/>
            <person name="Henrissat B."/>
            <person name="Nagy L.G."/>
            <person name="Aury J.M."/>
            <person name="Wincker P."/>
            <person name="Grigoriev I.V."/>
            <person name="Bonfante P."/>
            <person name="Martin F.M."/>
        </authorList>
    </citation>
    <scope>NUCLEOTIDE SEQUENCE [LARGE SCALE GENOMIC DNA]</scope>
    <source>
        <strain evidence="4 5">ATCC MYA-4762</strain>
    </source>
</reference>
<proteinExistence type="inferred from homology"/>
<dbReference type="Proteomes" id="UP000267821">
    <property type="component" value="Unassembled WGS sequence"/>
</dbReference>
<dbReference type="Pfam" id="PF03357">
    <property type="entry name" value="Snf7"/>
    <property type="match status" value="2"/>
</dbReference>
<evidence type="ECO:0008006" key="6">
    <source>
        <dbReference type="Google" id="ProtNLM"/>
    </source>
</evidence>
<dbReference type="GO" id="GO:0005771">
    <property type="term" value="C:multivesicular body"/>
    <property type="evidence" value="ECO:0007669"/>
    <property type="project" value="TreeGrafter"/>
</dbReference>
<dbReference type="GO" id="GO:0006900">
    <property type="term" value="P:vesicle budding from membrane"/>
    <property type="evidence" value="ECO:0007669"/>
    <property type="project" value="TreeGrafter"/>
</dbReference>
<dbReference type="Gene3D" id="6.10.250.1710">
    <property type="match status" value="1"/>
</dbReference>
<dbReference type="PANTHER" id="PTHR22761:SF12">
    <property type="entry name" value="CHARGED MULTIVESICULAR BODY PROTEIN 5"/>
    <property type="match status" value="1"/>
</dbReference>
<evidence type="ECO:0000256" key="1">
    <source>
        <dbReference type="ARBA" id="ARBA00006190"/>
    </source>
</evidence>
<comment type="similarity">
    <text evidence="1">Belongs to the SNF7 family.</text>
</comment>
<keyword evidence="5" id="KW-1185">Reference proteome</keyword>
<dbReference type="FunCoup" id="A0A3N4LYC7">
    <property type="interactions" value="360"/>
</dbReference>
<organism evidence="4 5">
    <name type="scientific">Terfezia boudieri ATCC MYA-4762</name>
    <dbReference type="NCBI Taxonomy" id="1051890"/>
    <lineage>
        <taxon>Eukaryota</taxon>
        <taxon>Fungi</taxon>
        <taxon>Dikarya</taxon>
        <taxon>Ascomycota</taxon>
        <taxon>Pezizomycotina</taxon>
        <taxon>Pezizomycetes</taxon>
        <taxon>Pezizales</taxon>
        <taxon>Pezizaceae</taxon>
        <taxon>Terfezia</taxon>
    </lineage>
</organism>
<evidence type="ECO:0000256" key="3">
    <source>
        <dbReference type="SAM" id="Coils"/>
    </source>
</evidence>
<feature type="coiled-coil region" evidence="3">
    <location>
        <begin position="27"/>
        <end position="84"/>
    </location>
</feature>
<dbReference type="InParanoid" id="A0A3N4LYC7"/>
<accession>A0A3N4LYC7</accession>
<gene>
    <name evidence="4" type="ORF">L211DRAFT_809841</name>
</gene>
<dbReference type="Gene3D" id="6.10.140.1230">
    <property type="match status" value="1"/>
</dbReference>
<evidence type="ECO:0000313" key="4">
    <source>
        <dbReference type="EMBL" id="RPB23055.1"/>
    </source>
</evidence>
<keyword evidence="2 3" id="KW-0175">Coiled coil</keyword>
<dbReference type="PANTHER" id="PTHR22761">
    <property type="entry name" value="CHARGED MULTIVESICULAR BODY PROTEIN"/>
    <property type="match status" value="1"/>
</dbReference>
<dbReference type="OrthoDB" id="3973241at2759"/>
<evidence type="ECO:0000256" key="2">
    <source>
        <dbReference type="ARBA" id="ARBA00023054"/>
    </source>
</evidence>
<name>A0A3N4LYC7_9PEZI</name>
<dbReference type="STRING" id="1051890.A0A3N4LYC7"/>
<sequence length="277" mass="30830">MNRLFGTKNTAPKPTLQGAISGLDTRIESIDVKLVKLNAELSTYQQRMAKMRDGPGKSALKQKALKVLQQRKMYEGQREQLQQQSWNMEQAGMMQDNLKSNIQISRILLCTCLLLPPSKAVVVTGLGAWALVSYHLSLYMFGRLISWASRWARSDVGDTDVMVTVDALKTTNKELKKQYGKINLDKIEQLQDEMADLMDLGNEIQESISRSYDVPDDVDEAELDAELEALGDEMELNGGWDAEGSGADTLPAFLQEEVPTFLEEGKGKEQVQKVAAG</sequence>
<dbReference type="AlphaFoldDB" id="A0A3N4LYC7"/>
<dbReference type="GO" id="GO:0032511">
    <property type="term" value="P:late endosome to vacuole transport via multivesicular body sorting pathway"/>
    <property type="evidence" value="ECO:0007669"/>
    <property type="project" value="TreeGrafter"/>
</dbReference>
<protein>
    <recommendedName>
        <fullName evidence="6">Snf7-domain-containing protein</fullName>
    </recommendedName>
</protein>
<dbReference type="EMBL" id="ML121548">
    <property type="protein sequence ID" value="RPB23055.1"/>
    <property type="molecule type" value="Genomic_DNA"/>
</dbReference>
<dbReference type="InterPro" id="IPR005024">
    <property type="entry name" value="Snf7_fam"/>
</dbReference>
<evidence type="ECO:0000313" key="5">
    <source>
        <dbReference type="Proteomes" id="UP000267821"/>
    </source>
</evidence>